<evidence type="ECO:0000313" key="2">
    <source>
        <dbReference type="EMBL" id="KAL3700908.1"/>
    </source>
</evidence>
<comment type="caution">
    <text evidence="2">The sequence shown here is derived from an EMBL/GenBank/DDBJ whole genome shotgun (WGS) entry which is preliminary data.</text>
</comment>
<evidence type="ECO:0000313" key="3">
    <source>
        <dbReference type="Proteomes" id="UP001633002"/>
    </source>
</evidence>
<proteinExistence type="predicted"/>
<feature type="region of interest" description="Disordered" evidence="1">
    <location>
        <begin position="1"/>
        <end position="21"/>
    </location>
</feature>
<keyword evidence="3" id="KW-1185">Reference proteome</keyword>
<feature type="region of interest" description="Disordered" evidence="1">
    <location>
        <begin position="37"/>
        <end position="71"/>
    </location>
</feature>
<gene>
    <name evidence="2" type="ORF">R1sor_018930</name>
</gene>
<dbReference type="EMBL" id="JBJQOH010000001">
    <property type="protein sequence ID" value="KAL3700908.1"/>
    <property type="molecule type" value="Genomic_DNA"/>
</dbReference>
<evidence type="ECO:0000256" key="1">
    <source>
        <dbReference type="SAM" id="MobiDB-lite"/>
    </source>
</evidence>
<dbReference type="AlphaFoldDB" id="A0ABD3IB80"/>
<dbReference type="Proteomes" id="UP001633002">
    <property type="component" value="Unassembled WGS sequence"/>
</dbReference>
<name>A0ABD3IB80_9MARC</name>
<accession>A0ABD3IB80</accession>
<reference evidence="2 3" key="1">
    <citation type="submission" date="2024-09" db="EMBL/GenBank/DDBJ databases">
        <title>Chromosome-scale assembly of Riccia sorocarpa.</title>
        <authorList>
            <person name="Paukszto L."/>
        </authorList>
    </citation>
    <scope>NUCLEOTIDE SEQUENCE [LARGE SCALE GENOMIC DNA]</scope>
    <source>
        <strain evidence="2">LP-2024</strain>
        <tissue evidence="2">Aerial parts of the thallus</tissue>
    </source>
</reference>
<sequence>MDSDHRGYISPVNVNADDAEESMEIERKMERLMQVIRRDREDEMDREEEMEISDKGSSKTPAAVEEGASKSPVVRHAICSAHASLRLARDSAFRAMGELSVAPPPPAGLCIPGYGRALRPPPPPPPPDGKASYEKWKTEYQLEEARANLAATEFECDCKLHNDLQYELMMSQ</sequence>
<protein>
    <submittedName>
        <fullName evidence="2">Uncharacterized protein</fullName>
    </submittedName>
</protein>
<organism evidence="2 3">
    <name type="scientific">Riccia sorocarpa</name>
    <dbReference type="NCBI Taxonomy" id="122646"/>
    <lineage>
        <taxon>Eukaryota</taxon>
        <taxon>Viridiplantae</taxon>
        <taxon>Streptophyta</taxon>
        <taxon>Embryophyta</taxon>
        <taxon>Marchantiophyta</taxon>
        <taxon>Marchantiopsida</taxon>
        <taxon>Marchantiidae</taxon>
        <taxon>Marchantiales</taxon>
        <taxon>Ricciaceae</taxon>
        <taxon>Riccia</taxon>
    </lineage>
</organism>